<dbReference type="KEGG" id="uam:UABAM_01285"/>
<dbReference type="EMBL" id="AP019860">
    <property type="protein sequence ID" value="BBM82942.1"/>
    <property type="molecule type" value="Genomic_DNA"/>
</dbReference>
<name>A0A5S9IKB3_UABAM</name>
<evidence type="ECO:0000256" key="2">
    <source>
        <dbReference type="ARBA" id="ARBA00022670"/>
    </source>
</evidence>
<keyword evidence="8" id="KW-0472">Membrane</keyword>
<feature type="transmembrane region" description="Helical" evidence="8">
    <location>
        <begin position="232"/>
        <end position="254"/>
    </location>
</feature>
<keyword evidence="5 6" id="KW-0720">Serine protease</keyword>
<keyword evidence="2 6" id="KW-0645">Protease</keyword>
<dbReference type="GO" id="GO:0046872">
    <property type="term" value="F:metal ion binding"/>
    <property type="evidence" value="ECO:0007669"/>
    <property type="project" value="UniProtKB-KW"/>
</dbReference>
<proteinExistence type="inferred from homology"/>
<keyword evidence="11" id="KW-1185">Reference proteome</keyword>
<reference evidence="10 11" key="1">
    <citation type="submission" date="2019-08" db="EMBL/GenBank/DDBJ databases">
        <title>Complete genome sequence of Candidatus Uab amorphum.</title>
        <authorList>
            <person name="Shiratori T."/>
            <person name="Suzuki S."/>
            <person name="Kakizawa Y."/>
            <person name="Ishida K."/>
        </authorList>
    </citation>
    <scope>NUCLEOTIDE SEQUENCE [LARGE SCALE GENOMIC DNA]</scope>
    <source>
        <strain evidence="10 11">SRT547</strain>
    </source>
</reference>
<dbReference type="Pfam" id="PF00082">
    <property type="entry name" value="Peptidase_S8"/>
    <property type="match status" value="1"/>
</dbReference>
<dbReference type="Proteomes" id="UP000326354">
    <property type="component" value="Chromosome"/>
</dbReference>
<dbReference type="Gene3D" id="3.40.50.200">
    <property type="entry name" value="Peptidase S8/S53 domain"/>
    <property type="match status" value="1"/>
</dbReference>
<dbReference type="InterPro" id="IPR023827">
    <property type="entry name" value="Peptidase_S8_Asp-AS"/>
</dbReference>
<evidence type="ECO:0000256" key="8">
    <source>
        <dbReference type="SAM" id="Phobius"/>
    </source>
</evidence>
<keyword evidence="3" id="KW-0479">Metal-binding</keyword>
<dbReference type="SUPFAM" id="SSF52743">
    <property type="entry name" value="Subtilisin-like"/>
    <property type="match status" value="1"/>
</dbReference>
<dbReference type="InterPro" id="IPR015500">
    <property type="entry name" value="Peptidase_S8_subtilisin-rel"/>
</dbReference>
<dbReference type="PRINTS" id="PR00723">
    <property type="entry name" value="SUBTILISIN"/>
</dbReference>
<dbReference type="InterPro" id="IPR050131">
    <property type="entry name" value="Peptidase_S8_subtilisin-like"/>
</dbReference>
<evidence type="ECO:0000256" key="4">
    <source>
        <dbReference type="ARBA" id="ARBA00022801"/>
    </source>
</evidence>
<evidence type="ECO:0000313" key="10">
    <source>
        <dbReference type="EMBL" id="BBM82942.1"/>
    </source>
</evidence>
<dbReference type="InterPro" id="IPR023828">
    <property type="entry name" value="Peptidase_S8_Ser-AS"/>
</dbReference>
<dbReference type="InterPro" id="IPR000209">
    <property type="entry name" value="Peptidase_S8/S53_dom"/>
</dbReference>
<evidence type="ECO:0000256" key="5">
    <source>
        <dbReference type="ARBA" id="ARBA00022825"/>
    </source>
</evidence>
<dbReference type="RefSeq" id="WP_151967167.1">
    <property type="nucleotide sequence ID" value="NZ_AP019860.1"/>
</dbReference>
<feature type="active site" description="Charge relay system" evidence="6">
    <location>
        <position position="49"/>
    </location>
</feature>
<accession>A0A5S9IKB3</accession>
<dbReference type="InterPro" id="IPR022398">
    <property type="entry name" value="Peptidase_S8_His-AS"/>
</dbReference>
<feature type="active site" description="Charge relay system" evidence="6">
    <location>
        <position position="82"/>
    </location>
</feature>
<evidence type="ECO:0000259" key="9">
    <source>
        <dbReference type="Pfam" id="PF00082"/>
    </source>
</evidence>
<protein>
    <submittedName>
        <fullName evidence="10">Subtilisin E</fullName>
    </submittedName>
</protein>
<evidence type="ECO:0000256" key="3">
    <source>
        <dbReference type="ARBA" id="ARBA00022723"/>
    </source>
</evidence>
<feature type="active site" description="Charge relay system" evidence="6">
    <location>
        <position position="239"/>
    </location>
</feature>
<dbReference type="PROSITE" id="PS51892">
    <property type="entry name" value="SUBTILASE"/>
    <property type="match status" value="1"/>
</dbReference>
<dbReference type="InterPro" id="IPR036852">
    <property type="entry name" value="Peptidase_S8/S53_dom_sf"/>
</dbReference>
<dbReference type="PANTHER" id="PTHR43806:SF11">
    <property type="entry name" value="CEREVISIN-RELATED"/>
    <property type="match status" value="1"/>
</dbReference>
<organism evidence="10 11">
    <name type="scientific">Uabimicrobium amorphum</name>
    <dbReference type="NCBI Taxonomy" id="2596890"/>
    <lineage>
        <taxon>Bacteria</taxon>
        <taxon>Pseudomonadati</taxon>
        <taxon>Planctomycetota</taxon>
        <taxon>Candidatus Uabimicrobiia</taxon>
        <taxon>Candidatus Uabimicrobiales</taxon>
        <taxon>Candidatus Uabimicrobiaceae</taxon>
        <taxon>Candidatus Uabimicrobium</taxon>
    </lineage>
</organism>
<gene>
    <name evidence="10" type="ORF">UABAM_01285</name>
</gene>
<dbReference type="PROSITE" id="PS00136">
    <property type="entry name" value="SUBTILASE_ASP"/>
    <property type="match status" value="1"/>
</dbReference>
<dbReference type="InterPro" id="IPR034202">
    <property type="entry name" value="Subtilisin_Carlsberg-like"/>
</dbReference>
<evidence type="ECO:0000256" key="6">
    <source>
        <dbReference type="PROSITE-ProRule" id="PRU01240"/>
    </source>
</evidence>
<dbReference type="PROSITE" id="PS00137">
    <property type="entry name" value="SUBTILASE_HIS"/>
    <property type="match status" value="1"/>
</dbReference>
<sequence length="314" mass="34120">MTTIKLEVNEVKWAGDKKDQVIDWGIKALNVYDVWKESKGEGVKVAILDTGCIKHPDLTDNLKGGANFTSDDINDYEDRAGHGTHVAGIVAATDNAFGVVGVAPKAHVYAVKVLGDNGSGSYEMIAKGIDWAIENDMDIISMSLGSNYDSPVLHEAVKRAYAKNITVVAAAGNDGDTYEDNDIDYPGRYEEVICVGAIDKHLERSWFSSDGNELDIAAPGQDIYSTHLNNQYAILSGTSMATPFITGVLALLIAKHKNSDSNNTPIDTPERVREHLLRTADDAGIVGRDRFYGYGIVNPKRLLENVDVSQLYIG</sequence>
<keyword evidence="8" id="KW-0812">Transmembrane</keyword>
<dbReference type="OrthoDB" id="252653at2"/>
<feature type="domain" description="Peptidase S8/S53" evidence="9">
    <location>
        <begin position="40"/>
        <end position="295"/>
    </location>
</feature>
<comment type="similarity">
    <text evidence="1 6 7">Belongs to the peptidase S8 family.</text>
</comment>
<keyword evidence="8" id="KW-1133">Transmembrane helix</keyword>
<evidence type="ECO:0000256" key="7">
    <source>
        <dbReference type="RuleBase" id="RU003355"/>
    </source>
</evidence>
<dbReference type="AlphaFoldDB" id="A0A5S9IKB3"/>
<evidence type="ECO:0000313" key="11">
    <source>
        <dbReference type="Proteomes" id="UP000326354"/>
    </source>
</evidence>
<evidence type="ECO:0000256" key="1">
    <source>
        <dbReference type="ARBA" id="ARBA00011073"/>
    </source>
</evidence>
<dbReference type="GO" id="GO:0004252">
    <property type="term" value="F:serine-type endopeptidase activity"/>
    <property type="evidence" value="ECO:0007669"/>
    <property type="project" value="UniProtKB-UniRule"/>
</dbReference>
<dbReference type="GO" id="GO:0006508">
    <property type="term" value="P:proteolysis"/>
    <property type="evidence" value="ECO:0007669"/>
    <property type="project" value="UniProtKB-KW"/>
</dbReference>
<dbReference type="PANTHER" id="PTHR43806">
    <property type="entry name" value="PEPTIDASE S8"/>
    <property type="match status" value="1"/>
</dbReference>
<dbReference type="PROSITE" id="PS00138">
    <property type="entry name" value="SUBTILASE_SER"/>
    <property type="match status" value="1"/>
</dbReference>
<keyword evidence="4 6" id="KW-0378">Hydrolase</keyword>
<dbReference type="CDD" id="cd07477">
    <property type="entry name" value="Peptidases_S8_Subtilisin_subset"/>
    <property type="match status" value="1"/>
</dbReference>